<dbReference type="AlphaFoldDB" id="B9TJG6"/>
<feature type="compositionally biased region" description="Basic residues" evidence="1">
    <location>
        <begin position="74"/>
        <end position="99"/>
    </location>
</feature>
<dbReference type="EMBL" id="EQ983854">
    <property type="protein sequence ID" value="EEF23999.1"/>
    <property type="molecule type" value="Genomic_DNA"/>
</dbReference>
<proteinExistence type="predicted"/>
<feature type="non-terminal residue" evidence="2">
    <location>
        <position position="1"/>
    </location>
</feature>
<dbReference type="InParanoid" id="B9TJG6"/>
<feature type="region of interest" description="Disordered" evidence="1">
    <location>
        <begin position="17"/>
        <end position="128"/>
    </location>
</feature>
<evidence type="ECO:0000313" key="3">
    <source>
        <dbReference type="Proteomes" id="UP000008311"/>
    </source>
</evidence>
<reference evidence="3" key="1">
    <citation type="journal article" date="2010" name="Nat. Biotechnol.">
        <title>Draft genome sequence of the oilseed species Ricinus communis.</title>
        <authorList>
            <person name="Chan A.P."/>
            <person name="Crabtree J."/>
            <person name="Zhao Q."/>
            <person name="Lorenzi H."/>
            <person name="Orvis J."/>
            <person name="Puiu D."/>
            <person name="Melake-Berhan A."/>
            <person name="Jones K.M."/>
            <person name="Redman J."/>
            <person name="Chen G."/>
            <person name="Cahoon E.B."/>
            <person name="Gedil M."/>
            <person name="Stanke M."/>
            <person name="Haas B.J."/>
            <person name="Wortman J.R."/>
            <person name="Fraser-Liggett C.M."/>
            <person name="Ravel J."/>
            <person name="Rabinowicz P.D."/>
        </authorList>
    </citation>
    <scope>NUCLEOTIDE SEQUENCE [LARGE SCALE GENOMIC DNA]</scope>
    <source>
        <strain evidence="3">cv. Hale</strain>
    </source>
</reference>
<accession>B9TJG6</accession>
<gene>
    <name evidence="2" type="ORF">RCOM_1804410</name>
</gene>
<organism evidence="2 3">
    <name type="scientific">Ricinus communis</name>
    <name type="common">Castor bean</name>
    <dbReference type="NCBI Taxonomy" id="3988"/>
    <lineage>
        <taxon>Eukaryota</taxon>
        <taxon>Viridiplantae</taxon>
        <taxon>Streptophyta</taxon>
        <taxon>Embryophyta</taxon>
        <taxon>Tracheophyta</taxon>
        <taxon>Spermatophyta</taxon>
        <taxon>Magnoliopsida</taxon>
        <taxon>eudicotyledons</taxon>
        <taxon>Gunneridae</taxon>
        <taxon>Pentapetalae</taxon>
        <taxon>rosids</taxon>
        <taxon>fabids</taxon>
        <taxon>Malpighiales</taxon>
        <taxon>Euphorbiaceae</taxon>
        <taxon>Acalyphoideae</taxon>
        <taxon>Acalypheae</taxon>
        <taxon>Ricinus</taxon>
    </lineage>
</organism>
<dbReference type="Proteomes" id="UP000008311">
    <property type="component" value="Unassembled WGS sequence"/>
</dbReference>
<name>B9TJG6_RICCO</name>
<evidence type="ECO:0000313" key="2">
    <source>
        <dbReference type="EMBL" id="EEF23999.1"/>
    </source>
</evidence>
<sequence length="128" mass="14184">AFPSGATWRKVTEYARKATYDADRHRKTSASDRSRRVGARSGGRKPGSARPHGLPAGAGRAQSFDHDAPPGIRPGHRRRQQFPRTGGHHLPRAARHLRARQRDADAGRRGRRHPHRDAQAGRGVRGFP</sequence>
<keyword evidence="3" id="KW-1185">Reference proteome</keyword>
<protein>
    <submittedName>
        <fullName evidence="2">Uncharacterized protein</fullName>
    </submittedName>
</protein>
<evidence type="ECO:0000256" key="1">
    <source>
        <dbReference type="SAM" id="MobiDB-lite"/>
    </source>
</evidence>
<feature type="compositionally biased region" description="Basic and acidic residues" evidence="1">
    <location>
        <begin position="17"/>
        <end position="35"/>
    </location>
</feature>